<feature type="compositionally biased region" description="Polar residues" evidence="1">
    <location>
        <begin position="39"/>
        <end position="55"/>
    </location>
</feature>
<dbReference type="GO" id="GO:0008233">
    <property type="term" value="F:peptidase activity"/>
    <property type="evidence" value="ECO:0007669"/>
    <property type="project" value="UniProtKB-KW"/>
</dbReference>
<evidence type="ECO:0000313" key="3">
    <source>
        <dbReference type="Proteomes" id="UP000321947"/>
    </source>
</evidence>
<dbReference type="Proteomes" id="UP000321947">
    <property type="component" value="Unassembled WGS sequence"/>
</dbReference>
<evidence type="ECO:0000313" key="2">
    <source>
        <dbReference type="EMBL" id="TYK28959.1"/>
    </source>
</evidence>
<evidence type="ECO:0000256" key="1">
    <source>
        <dbReference type="SAM" id="MobiDB-lite"/>
    </source>
</evidence>
<comment type="caution">
    <text evidence="2">The sequence shown here is derived from an EMBL/GenBank/DDBJ whole genome shotgun (WGS) entry which is preliminary data.</text>
</comment>
<protein>
    <submittedName>
        <fullName evidence="2">Gag-protease polyprotein</fullName>
    </submittedName>
</protein>
<dbReference type="AlphaFoldDB" id="A0A5D3DZX0"/>
<accession>A0A5D3DZX0</accession>
<feature type="region of interest" description="Disordered" evidence="1">
    <location>
        <begin position="39"/>
        <end position="61"/>
    </location>
</feature>
<reference evidence="2 3" key="1">
    <citation type="submission" date="2019-08" db="EMBL/GenBank/DDBJ databases">
        <title>Draft genome sequences of two oriental melons (Cucumis melo L. var makuwa).</title>
        <authorList>
            <person name="Kwon S.-Y."/>
        </authorList>
    </citation>
    <scope>NUCLEOTIDE SEQUENCE [LARGE SCALE GENOMIC DNA]</scope>
    <source>
        <strain evidence="3">cv. Chang Bougi</strain>
        <tissue evidence="2">Leaf</tissue>
    </source>
</reference>
<organism evidence="2 3">
    <name type="scientific">Cucumis melo var. makuwa</name>
    <name type="common">Oriental melon</name>
    <dbReference type="NCBI Taxonomy" id="1194695"/>
    <lineage>
        <taxon>Eukaryota</taxon>
        <taxon>Viridiplantae</taxon>
        <taxon>Streptophyta</taxon>
        <taxon>Embryophyta</taxon>
        <taxon>Tracheophyta</taxon>
        <taxon>Spermatophyta</taxon>
        <taxon>Magnoliopsida</taxon>
        <taxon>eudicotyledons</taxon>
        <taxon>Gunneridae</taxon>
        <taxon>Pentapetalae</taxon>
        <taxon>rosids</taxon>
        <taxon>fabids</taxon>
        <taxon>Cucurbitales</taxon>
        <taxon>Cucurbitaceae</taxon>
        <taxon>Benincaseae</taxon>
        <taxon>Cucumis</taxon>
    </lineage>
</organism>
<sequence length="61" mass="6945">MAVEEYDQKFDVLSHFSPDMVETELARVEKFVRVDMNAQENNDQLQASGKGPSSGQKRKVE</sequence>
<dbReference type="EMBL" id="SSTD01001877">
    <property type="protein sequence ID" value="TYK28959.1"/>
    <property type="molecule type" value="Genomic_DNA"/>
</dbReference>
<name>A0A5D3DZX0_CUCMM</name>
<dbReference type="GO" id="GO:0006508">
    <property type="term" value="P:proteolysis"/>
    <property type="evidence" value="ECO:0007669"/>
    <property type="project" value="UniProtKB-KW"/>
</dbReference>
<keyword evidence="2" id="KW-0645">Protease</keyword>
<keyword evidence="2" id="KW-0378">Hydrolase</keyword>
<proteinExistence type="predicted"/>
<gene>
    <name evidence="2" type="ORF">E5676_scaffold120G00480</name>
</gene>